<feature type="domain" description="K Homology" evidence="4">
    <location>
        <begin position="305"/>
        <end position="376"/>
    </location>
</feature>
<sequence>AQQGVKRLHEDSYNPHVPTKDNRDDYRDDYRRDSYPRRDRGRYDDYGRDSKRAAYDGGSSRPEYDGGGRHRYGLGSEERRPHHGSHYGPGEPRGTGHEEFKVPNAVVGLVIGRGGENLKRIEKTTGAHQPPDVVERRVTITGQPDDVKTARSMIQQLVEDASNGTLTSRRDSHSGGNRTTITIHIPVNKVGVVIGRGGETIRDLQDRSGARINVTPDSAASPQSNDRPVTLIGDETAVQRAKALIDEIVNTGESSSDRNHPKDYRSNNYGNNYNNTDNNHHGNGYSGGHYGSNHGQYNHHSGKSSQDSITIQVPNDSVGLIIGKGGETVRALQQQSGAKIQIEPVHGVPPVDRNVQIIGTAENIAIAKSLILEKAASGNVLSFLPSLVECDCYRFFFLLVLDIKGPMRERQSRHNNDQGRNDYGSSGYQQSGYQQSGYQQSGYQQSGYQQGSYQQSSYPQSSYSPSSGYQQGGVSSANSTASGYPSANTYGVAGQQPQTAYSQYGQYGTAQAATPYSQYPTQTQYGAYGQTTQYSQSTPGQPVGQPTIQPVIQPVIQAVNNQPTGQPSVQPQVGYYSAQTTTMDPNKIGSGNEIKSDVQAVSATPNYAYQQYGYNYGTPTSNQYPTVATGQIQTAAVSQAAGGYPLLGATATAYGTPTAINTGSKAVNLLFIRKKVFTSNAVSFVV</sequence>
<gene>
    <name evidence="5" type="ORF">FCALED_LOCUS11217</name>
</gene>
<feature type="region of interest" description="Disordered" evidence="3">
    <location>
        <begin position="408"/>
        <end position="482"/>
    </location>
</feature>
<dbReference type="PANTHER" id="PTHR10288">
    <property type="entry name" value="KH DOMAIN CONTAINING RNA BINDING PROTEIN"/>
    <property type="match status" value="1"/>
</dbReference>
<dbReference type="Gene3D" id="3.30.1370.10">
    <property type="entry name" value="K Homology domain, type 1"/>
    <property type="match status" value="3"/>
</dbReference>
<proteinExistence type="predicted"/>
<evidence type="ECO:0000256" key="1">
    <source>
        <dbReference type="ARBA" id="ARBA00022737"/>
    </source>
</evidence>
<feature type="compositionally biased region" description="Polar residues" evidence="3">
    <location>
        <begin position="215"/>
        <end position="227"/>
    </location>
</feature>
<feature type="compositionally biased region" description="Basic and acidic residues" evidence="3">
    <location>
        <begin position="7"/>
        <end position="54"/>
    </location>
</feature>
<evidence type="ECO:0000256" key="2">
    <source>
        <dbReference type="PROSITE-ProRule" id="PRU00117"/>
    </source>
</evidence>
<dbReference type="Pfam" id="PF00013">
    <property type="entry name" value="KH_1"/>
    <property type="match status" value="3"/>
</dbReference>
<evidence type="ECO:0000313" key="6">
    <source>
        <dbReference type="Proteomes" id="UP000789570"/>
    </source>
</evidence>
<comment type="caution">
    <text evidence="5">The sequence shown here is derived from an EMBL/GenBank/DDBJ whole genome shotgun (WGS) entry which is preliminary data.</text>
</comment>
<accession>A0A9N9E0H5</accession>
<dbReference type="InterPro" id="IPR004087">
    <property type="entry name" value="KH_dom"/>
</dbReference>
<organism evidence="5 6">
    <name type="scientific">Funneliformis caledonium</name>
    <dbReference type="NCBI Taxonomy" id="1117310"/>
    <lineage>
        <taxon>Eukaryota</taxon>
        <taxon>Fungi</taxon>
        <taxon>Fungi incertae sedis</taxon>
        <taxon>Mucoromycota</taxon>
        <taxon>Glomeromycotina</taxon>
        <taxon>Glomeromycetes</taxon>
        <taxon>Glomerales</taxon>
        <taxon>Glomeraceae</taxon>
        <taxon>Funneliformis</taxon>
    </lineage>
</organism>
<feature type="region of interest" description="Disordered" evidence="3">
    <location>
        <begin position="205"/>
        <end position="229"/>
    </location>
</feature>
<evidence type="ECO:0000313" key="5">
    <source>
        <dbReference type="EMBL" id="CAG8654033.1"/>
    </source>
</evidence>
<reference evidence="5" key="1">
    <citation type="submission" date="2021-06" db="EMBL/GenBank/DDBJ databases">
        <authorList>
            <person name="Kallberg Y."/>
            <person name="Tangrot J."/>
            <person name="Rosling A."/>
        </authorList>
    </citation>
    <scope>NUCLEOTIDE SEQUENCE</scope>
    <source>
        <strain evidence="5">UK204</strain>
    </source>
</reference>
<feature type="domain" description="K Homology" evidence="4">
    <location>
        <begin position="94"/>
        <end position="159"/>
    </location>
</feature>
<feature type="compositionally biased region" description="Low complexity" evidence="3">
    <location>
        <begin position="267"/>
        <end position="283"/>
    </location>
</feature>
<dbReference type="InterPro" id="IPR004088">
    <property type="entry name" value="KH_dom_type_1"/>
</dbReference>
<feature type="region of interest" description="Disordered" evidence="3">
    <location>
        <begin position="1"/>
        <end position="99"/>
    </location>
</feature>
<dbReference type="SUPFAM" id="SSF54791">
    <property type="entry name" value="Eukaryotic type KH-domain (KH-domain type I)"/>
    <property type="match status" value="3"/>
</dbReference>
<dbReference type="EMBL" id="CAJVPQ010004560">
    <property type="protein sequence ID" value="CAG8654033.1"/>
    <property type="molecule type" value="Genomic_DNA"/>
</dbReference>
<keyword evidence="2" id="KW-0694">RNA-binding</keyword>
<feature type="compositionally biased region" description="Basic and acidic residues" evidence="3">
    <location>
        <begin position="408"/>
        <end position="420"/>
    </location>
</feature>
<keyword evidence="1" id="KW-0677">Repeat</keyword>
<feature type="non-terminal residue" evidence="5">
    <location>
        <position position="686"/>
    </location>
</feature>
<dbReference type="OrthoDB" id="5204190at2759"/>
<keyword evidence="6" id="KW-1185">Reference proteome</keyword>
<feature type="domain" description="K Homology" evidence="4">
    <location>
        <begin position="177"/>
        <end position="250"/>
    </location>
</feature>
<feature type="compositionally biased region" description="Basic and acidic residues" evidence="3">
    <location>
        <begin position="255"/>
        <end position="265"/>
    </location>
</feature>
<dbReference type="Proteomes" id="UP000789570">
    <property type="component" value="Unassembled WGS sequence"/>
</dbReference>
<feature type="region of interest" description="Disordered" evidence="3">
    <location>
        <begin position="249"/>
        <end position="308"/>
    </location>
</feature>
<evidence type="ECO:0000256" key="3">
    <source>
        <dbReference type="SAM" id="MobiDB-lite"/>
    </source>
</evidence>
<protein>
    <submittedName>
        <fullName evidence="5">15726_t:CDS:1</fullName>
    </submittedName>
</protein>
<dbReference type="PROSITE" id="PS50084">
    <property type="entry name" value="KH_TYPE_1"/>
    <property type="match status" value="3"/>
</dbReference>
<dbReference type="AlphaFoldDB" id="A0A9N9E0H5"/>
<dbReference type="SMART" id="SM00322">
    <property type="entry name" value="KH"/>
    <property type="match status" value="3"/>
</dbReference>
<dbReference type="CDD" id="cd00105">
    <property type="entry name" value="KH-I"/>
    <property type="match status" value="1"/>
</dbReference>
<name>A0A9N9E0H5_9GLOM</name>
<feature type="compositionally biased region" description="Low complexity" evidence="3">
    <location>
        <begin position="423"/>
        <end position="473"/>
    </location>
</feature>
<dbReference type="GO" id="GO:0003723">
    <property type="term" value="F:RNA binding"/>
    <property type="evidence" value="ECO:0007669"/>
    <property type="project" value="UniProtKB-UniRule"/>
</dbReference>
<dbReference type="InterPro" id="IPR036612">
    <property type="entry name" value="KH_dom_type_1_sf"/>
</dbReference>
<evidence type="ECO:0000259" key="4">
    <source>
        <dbReference type="SMART" id="SM00322"/>
    </source>
</evidence>